<dbReference type="NCBIfam" id="TIGR00756">
    <property type="entry name" value="PPR"/>
    <property type="match status" value="11"/>
</dbReference>
<dbReference type="GO" id="GO:0003723">
    <property type="term" value="F:RNA binding"/>
    <property type="evidence" value="ECO:0007669"/>
    <property type="project" value="InterPro"/>
</dbReference>
<dbReference type="FunFam" id="1.25.40.10:FF:001093">
    <property type="entry name" value="Pentatricopeptide repeat-containing protein At2g34400"/>
    <property type="match status" value="1"/>
</dbReference>
<feature type="repeat" description="PPR" evidence="3">
    <location>
        <begin position="761"/>
        <end position="795"/>
    </location>
</feature>
<protein>
    <submittedName>
        <fullName evidence="4">Pentatricopeptide repeat-containing protein</fullName>
    </submittedName>
</protein>
<dbReference type="InterPro" id="IPR011990">
    <property type="entry name" value="TPR-like_helical_dom_sf"/>
</dbReference>
<dbReference type="GO" id="GO:0009451">
    <property type="term" value="P:RNA modification"/>
    <property type="evidence" value="ECO:0007669"/>
    <property type="project" value="InterPro"/>
</dbReference>
<feature type="repeat" description="PPR" evidence="3">
    <location>
        <begin position="1001"/>
        <end position="1035"/>
    </location>
</feature>
<feature type="repeat" description="PPR" evidence="3">
    <location>
        <begin position="1103"/>
        <end position="1137"/>
    </location>
</feature>
<evidence type="ECO:0000256" key="2">
    <source>
        <dbReference type="ARBA" id="ARBA00022946"/>
    </source>
</evidence>
<dbReference type="EMBL" id="LSRQ01000566">
    <property type="protein sequence ID" value="OAY81945.1"/>
    <property type="molecule type" value="Genomic_DNA"/>
</dbReference>
<comment type="caution">
    <text evidence="4">The sequence shown here is derived from an EMBL/GenBank/DDBJ whole genome shotgun (WGS) entry which is preliminary data.</text>
</comment>
<feature type="repeat" description="PPR" evidence="3">
    <location>
        <begin position="865"/>
        <end position="899"/>
    </location>
</feature>
<evidence type="ECO:0000256" key="1">
    <source>
        <dbReference type="ARBA" id="ARBA00022737"/>
    </source>
</evidence>
<feature type="repeat" description="PPR" evidence="3">
    <location>
        <begin position="834"/>
        <end position="864"/>
    </location>
</feature>
<feature type="repeat" description="PPR" evidence="3">
    <location>
        <begin position="249"/>
        <end position="279"/>
    </location>
</feature>
<dbReference type="FunFam" id="1.25.40.10:FF:000344">
    <property type="entry name" value="Pentatricopeptide repeat-containing protein"/>
    <property type="match status" value="2"/>
</dbReference>
<dbReference type="Proteomes" id="UP000092600">
    <property type="component" value="Unassembled WGS sequence"/>
</dbReference>
<name>A0A199VZ35_ANACO</name>
<feature type="repeat" description="PPR" evidence="3">
    <location>
        <begin position="148"/>
        <end position="182"/>
    </location>
</feature>
<keyword evidence="1" id="KW-0677">Repeat</keyword>
<dbReference type="InterPro" id="IPR002885">
    <property type="entry name" value="PPR_rpt"/>
</dbReference>
<dbReference type="PROSITE" id="PS51375">
    <property type="entry name" value="PPR"/>
    <property type="match status" value="12"/>
</dbReference>
<dbReference type="Pfam" id="PF20431">
    <property type="entry name" value="E_motif"/>
    <property type="match status" value="2"/>
</dbReference>
<accession>A0A199VZ35</accession>
<gene>
    <name evidence="4" type="ORF">ACMD2_09711</name>
</gene>
<dbReference type="FunFam" id="1.25.40.10:FF:000158">
    <property type="entry name" value="pentatricopeptide repeat-containing protein At2g33680"/>
    <property type="match status" value="1"/>
</dbReference>
<evidence type="ECO:0000256" key="3">
    <source>
        <dbReference type="PROSITE-ProRule" id="PRU00708"/>
    </source>
</evidence>
<dbReference type="Gene3D" id="1.25.40.10">
    <property type="entry name" value="Tetratricopeptide repeat domain"/>
    <property type="match status" value="7"/>
</dbReference>
<dbReference type="Pfam" id="PF13041">
    <property type="entry name" value="PPR_2"/>
    <property type="match status" value="3"/>
</dbReference>
<dbReference type="InterPro" id="IPR046960">
    <property type="entry name" value="PPR_At4g14850-like_plant"/>
</dbReference>
<dbReference type="PANTHER" id="PTHR47926:SF375">
    <property type="entry name" value="PENTATRICOPEPTIDE REPEAT-CONTAINING PROTEIN"/>
    <property type="match status" value="1"/>
</dbReference>
<dbReference type="FunFam" id="1.25.40.10:FF:000627">
    <property type="entry name" value="Pentatricopeptide repeat-containing protein"/>
    <property type="match status" value="1"/>
</dbReference>
<reference evidence="4 5" key="1">
    <citation type="journal article" date="2016" name="DNA Res.">
        <title>The draft genome of MD-2 pineapple using hybrid error correction of long reads.</title>
        <authorList>
            <person name="Redwan R.M."/>
            <person name="Saidin A."/>
            <person name="Kumar S.V."/>
        </authorList>
    </citation>
    <scope>NUCLEOTIDE SEQUENCE [LARGE SCALE GENOMIC DNA]</scope>
    <source>
        <strain evidence="5">cv. MD2</strain>
        <tissue evidence="4">Leaf</tissue>
    </source>
</reference>
<feature type="repeat" description="PPR" evidence="3">
    <location>
        <begin position="485"/>
        <end position="519"/>
    </location>
</feature>
<feature type="repeat" description="PPR" evidence="3">
    <location>
        <begin position="283"/>
        <end position="317"/>
    </location>
</feature>
<proteinExistence type="predicted"/>
<dbReference type="GO" id="GO:0099402">
    <property type="term" value="P:plant organ development"/>
    <property type="evidence" value="ECO:0007669"/>
    <property type="project" value="UniProtKB-ARBA"/>
</dbReference>
<feature type="repeat" description="PPR" evidence="3">
    <location>
        <begin position="218"/>
        <end position="248"/>
    </location>
</feature>
<sequence>MPSPPSLSPLQLLRIQKCFPNAWNQKRFPTPLPLSPSPPPTQETALLSLLRSIEALSFAGHLSDAFAAFSLLLRRSPPAFSLLRPVSSLLRVAASQRALIQGEQLHARIISLGFQTHPILVAKLVSFYCELGLLKEARVVVEGAKDARAVPWNLLIRACNRKGFWKDAIFSYKMMCELGVGADVFTYPSVLRACGEVFDLNLGKVIHGCVNKRGLEWDLYVWNSLIGMYVKCEAVDVAREVFDEMGERDVVTWNCMISGYASEGTWEKAFELLQLMPENVRVNTITWNTVLAGNLQMGNYVEVIRLISQMANDGLNVDYVTLVIGLKACSRVENVKVGKEIHGLAIRLGLNEIENITNALITMYSKGQNTNHAYVLFRMSLFRSLVTWNAMLTGFGHMGRVEEASLLLREMIFSCVRLNYVTVITMVLLSAHIENLRYGSGLHCFIIKRGFEGYQFVQNSLVDMYSKSGKMSDARKVFGIIRFRDKIPYTSLILGYGKLGQGITSLKLFDKMVTHGIEPDHITMVAILASCSHSGLVTQGQILFEKMVTVYGIIPKVEHFSCMVDLYCRAGLLKKAEEIIGKMPLKASAAMLATLIEACRVHGNIEIGERAAKKLLNMRSNDPSHYILIGNFYSYARFWPELAMVKSVMRDMGLRNSPSCSWLDKEYGLCRFKLDDMLTQQENSNLMLLGVLSDHMKDDCYAADEEKKYDEAVGLQLHALTLSLGLHPHPSLVPRLTSFYAAHGLLSSAHAVAASASATGYVLPWNLLISSYLRHGLSSHALAAFNEMLRRGVSPDRFTYPSALRACAELSDLESGREIHRRIEVEGDAHLGVNVFAHNALIAMYAKCGDLGAARKVFDEMPQRDIVSWNTIISAYAADATWHEAFALFDRMRTLGLELNSVTWNTIASGYIHTGDFARALRLISQMIFSGSDLDFVTFVIGLNACSRAGSLRLGRELHGAAIRARCDGLETVRNALITMYSRCGDPDQAHVLFRFSGPRGLVTWNAMIAAFAVADRAEGAASVFAELARSGLRPNYVTVVTYLALCARVANLQHGRELHCYIVKEEGFEGYRLLWNSLVDMYAKSGRISTARRVFNAMNNRDEVSYTSLIAGYGIQGEGPAALGLFNEMVERNIRPDHVSLVAVLSACSHSGLVSDGKKLFRRMVEEYKIRPRMEHYSCMVDLFARAGLLKKAEAMLEQAPLLPTAAMWAALVAASQVYGDAEIGLKAANRLLEMGTENSGHYILIANLYAARGCWEELAKVRMRMRDMGVRKAPGLAWADIGNGFHPFAVGDRSNPLAPEIYEVLDELSEQMRDVGRDGDDFLGFFDEF</sequence>
<feature type="repeat" description="PPR" evidence="3">
    <location>
        <begin position="384"/>
        <end position="418"/>
    </location>
</feature>
<dbReference type="PANTHER" id="PTHR47926">
    <property type="entry name" value="PENTATRICOPEPTIDE REPEAT-CONTAINING PROTEIN"/>
    <property type="match status" value="1"/>
</dbReference>
<dbReference type="InterPro" id="IPR046848">
    <property type="entry name" value="E_motif"/>
</dbReference>
<organism evidence="4 5">
    <name type="scientific">Ananas comosus</name>
    <name type="common">Pineapple</name>
    <name type="synonym">Ananas ananas</name>
    <dbReference type="NCBI Taxonomy" id="4615"/>
    <lineage>
        <taxon>Eukaryota</taxon>
        <taxon>Viridiplantae</taxon>
        <taxon>Streptophyta</taxon>
        <taxon>Embryophyta</taxon>
        <taxon>Tracheophyta</taxon>
        <taxon>Spermatophyta</taxon>
        <taxon>Magnoliopsida</taxon>
        <taxon>Liliopsida</taxon>
        <taxon>Poales</taxon>
        <taxon>Bromeliaceae</taxon>
        <taxon>Bromelioideae</taxon>
        <taxon>Ananas</taxon>
    </lineage>
</organism>
<feature type="repeat" description="PPR" evidence="3">
    <location>
        <begin position="900"/>
        <end position="934"/>
    </location>
</feature>
<keyword evidence="2" id="KW-0809">Transit peptide</keyword>
<evidence type="ECO:0000313" key="5">
    <source>
        <dbReference type="Proteomes" id="UP000092600"/>
    </source>
</evidence>
<evidence type="ECO:0000313" key="4">
    <source>
        <dbReference type="EMBL" id="OAY81945.1"/>
    </source>
</evidence>
<dbReference type="Pfam" id="PF01535">
    <property type="entry name" value="PPR"/>
    <property type="match status" value="12"/>
</dbReference>